<evidence type="ECO:0000313" key="2">
    <source>
        <dbReference type="EMBL" id="RGP62975.1"/>
    </source>
</evidence>
<feature type="compositionally biased region" description="Low complexity" evidence="1">
    <location>
        <begin position="301"/>
        <end position="312"/>
    </location>
</feature>
<dbReference type="AlphaFoldDB" id="A0A395RS71"/>
<sequence length="578" mass="62323">MPFDFKAYDQKCQGLTLEELQREWEHYTRLISGAATSTAVSGCAIPLTLGVSTIGVAMAAPAIHNARKKREIIERHLNRLNATHHTRKRDVLGSMAVSGTIGVVTLGVGTMGADAVATAGAEHGIQSIVANETAIKIVSHAALDGAGMAVEHAHTDHLKKKDAKKAFQKAGVFQAVQDAKAAEAGYSIQSYPNNGQYPVYAAAGPSQALPLPPPPYSAAVGQTLPQPVYTPSPNIYPQDFKSPPVPQPTLQQDGYLAPNMTGQYPLQQLYDYTQHQYVPISGAPSPMPSINAPTFSPPQTPATQCPAQQHAPYQQQGGKSPYIPAATPQAFNLLALQQALPMATAVPANHAQPIQQYPPSSPPQDNLQSCQVQPTQQHYSSQIAQAPEAGYFPQPPVTPSGYPPSVTIPHQPVLAYQVPRPIEPTGVLQSPVQQVVQNHTEYQPNIPAYQPQNQGSPGYPTLYQTHPYHQSQAHIAADLNRRESVIPVPFSPQPYNPQNYGPISQKEKTDNVQITSFSNAQIPTPHANSTSMHYQMPPTPLPTSSNAFQHQYNNKGSYFPNQPQTPQGTGYPLAPAQV</sequence>
<evidence type="ECO:0000313" key="3">
    <source>
        <dbReference type="Proteomes" id="UP000266152"/>
    </source>
</evidence>
<name>A0A395RS71_FUSSP</name>
<dbReference type="STRING" id="5514.A0A395RS71"/>
<organism evidence="2 3">
    <name type="scientific">Fusarium sporotrichioides</name>
    <dbReference type="NCBI Taxonomy" id="5514"/>
    <lineage>
        <taxon>Eukaryota</taxon>
        <taxon>Fungi</taxon>
        <taxon>Dikarya</taxon>
        <taxon>Ascomycota</taxon>
        <taxon>Pezizomycotina</taxon>
        <taxon>Sordariomycetes</taxon>
        <taxon>Hypocreomycetidae</taxon>
        <taxon>Hypocreales</taxon>
        <taxon>Nectriaceae</taxon>
        <taxon>Fusarium</taxon>
    </lineage>
</organism>
<feature type="compositionally biased region" description="Polar residues" evidence="1">
    <location>
        <begin position="542"/>
        <end position="568"/>
    </location>
</feature>
<feature type="region of interest" description="Disordered" evidence="1">
    <location>
        <begin position="297"/>
        <end position="318"/>
    </location>
</feature>
<gene>
    <name evidence="2" type="ORF">FSPOR_8959</name>
</gene>
<accession>A0A395RS71</accession>
<keyword evidence="3" id="KW-1185">Reference proteome</keyword>
<feature type="compositionally biased region" description="Polar residues" evidence="1">
    <location>
        <begin position="521"/>
        <end position="533"/>
    </location>
</feature>
<dbReference type="EMBL" id="PXOF01000138">
    <property type="protein sequence ID" value="RGP62975.1"/>
    <property type="molecule type" value="Genomic_DNA"/>
</dbReference>
<proteinExistence type="predicted"/>
<protein>
    <submittedName>
        <fullName evidence="2">Uncharacterized protein</fullName>
    </submittedName>
</protein>
<reference evidence="2 3" key="1">
    <citation type="journal article" date="2018" name="PLoS Pathog.">
        <title>Evolution of structural diversity of trichothecenes, a family of toxins produced by plant pathogenic and entomopathogenic fungi.</title>
        <authorList>
            <person name="Proctor R.H."/>
            <person name="McCormick S.P."/>
            <person name="Kim H.S."/>
            <person name="Cardoza R.E."/>
            <person name="Stanley A.M."/>
            <person name="Lindo L."/>
            <person name="Kelly A."/>
            <person name="Brown D.W."/>
            <person name="Lee T."/>
            <person name="Vaughan M.M."/>
            <person name="Alexander N.J."/>
            <person name="Busman M."/>
            <person name="Gutierrez S."/>
        </authorList>
    </citation>
    <scope>NUCLEOTIDE SEQUENCE [LARGE SCALE GENOMIC DNA]</scope>
    <source>
        <strain evidence="2 3">NRRL 3299</strain>
    </source>
</reference>
<comment type="caution">
    <text evidence="2">The sequence shown here is derived from an EMBL/GenBank/DDBJ whole genome shotgun (WGS) entry which is preliminary data.</text>
</comment>
<evidence type="ECO:0000256" key="1">
    <source>
        <dbReference type="SAM" id="MobiDB-lite"/>
    </source>
</evidence>
<dbReference type="Proteomes" id="UP000266152">
    <property type="component" value="Unassembled WGS sequence"/>
</dbReference>
<feature type="region of interest" description="Disordered" evidence="1">
    <location>
        <begin position="521"/>
        <end position="578"/>
    </location>
</feature>